<dbReference type="Proteomes" id="UP001364211">
    <property type="component" value="Unassembled WGS sequence"/>
</dbReference>
<keyword evidence="2" id="KW-0285">Flavoprotein</keyword>
<keyword evidence="6" id="KW-0560">Oxidoreductase</keyword>
<dbReference type="CDD" id="cd06216">
    <property type="entry name" value="FNR_iron_sulfur_binding_2"/>
    <property type="match status" value="1"/>
</dbReference>
<evidence type="ECO:0000256" key="2">
    <source>
        <dbReference type="ARBA" id="ARBA00022630"/>
    </source>
</evidence>
<sequence>MTEAVLPKGLRRARRAAARLTTPLLPDDYLLLLNPLWSARELRGRVVKVVRETEDAATLVIRPGLGWSFDHRPGQYVGIGVEVDGRFHWRSYSLTSEPRRGRRHISITVKAMPEGFLSRHLVDGVGPGTVVRLALPRGEFVLPDPPPGQLLFLTAGSGITPIMAMLRTLDRRGTVPDVVLVHSAPRDGDVIFAGELEGLAARHPSLRVQLHLTGEHGRLTPDGLAGYCPDWRERSTWACGPEAMLDEAEQLWESAGCEDRLHVERFSASLRGGEAEGGTVTFLRAGSAARGTSSPDGGDTAATVEIDGATTLLDAGEQAGLDLPYGCRMGICHTCTVGLRSGTVRDLRDGSERRGDPDTPAEKVQTCVTAAAGDCVLEI</sequence>
<accession>A0ABU8TBC9</accession>
<gene>
    <name evidence="11" type="ORF">WJX68_17980</name>
</gene>
<dbReference type="EMBL" id="JBBJUP010000015">
    <property type="protein sequence ID" value="MEJ8280836.1"/>
    <property type="molecule type" value="Genomic_DNA"/>
</dbReference>
<dbReference type="RefSeq" id="WP_340292432.1">
    <property type="nucleotide sequence ID" value="NZ_JBBJUP010000015.1"/>
</dbReference>
<name>A0ABU8TBC9_9PSEU</name>
<dbReference type="InterPro" id="IPR012675">
    <property type="entry name" value="Beta-grasp_dom_sf"/>
</dbReference>
<reference evidence="11 12" key="1">
    <citation type="submission" date="2024-03" db="EMBL/GenBank/DDBJ databases">
        <title>Draft genome sequence of Pseudonocardia sp. DW16-2.</title>
        <authorList>
            <person name="Duangmal K."/>
        </authorList>
    </citation>
    <scope>NUCLEOTIDE SEQUENCE [LARGE SCALE GENOMIC DNA]</scope>
    <source>
        <strain evidence="11 12">DW16-2</strain>
    </source>
</reference>
<dbReference type="InterPro" id="IPR008333">
    <property type="entry name" value="Cbr1-like_FAD-bd_dom"/>
</dbReference>
<dbReference type="InterPro" id="IPR036010">
    <property type="entry name" value="2Fe-2S_ferredoxin-like_sf"/>
</dbReference>
<evidence type="ECO:0000256" key="7">
    <source>
        <dbReference type="ARBA" id="ARBA00023004"/>
    </source>
</evidence>
<dbReference type="PROSITE" id="PS51085">
    <property type="entry name" value="2FE2S_FER_2"/>
    <property type="match status" value="1"/>
</dbReference>
<evidence type="ECO:0000313" key="11">
    <source>
        <dbReference type="EMBL" id="MEJ8280836.1"/>
    </source>
</evidence>
<dbReference type="SUPFAM" id="SSF63380">
    <property type="entry name" value="Riboflavin synthase domain-like"/>
    <property type="match status" value="1"/>
</dbReference>
<dbReference type="Pfam" id="PF00175">
    <property type="entry name" value="NAD_binding_1"/>
    <property type="match status" value="1"/>
</dbReference>
<dbReference type="Gene3D" id="3.40.50.80">
    <property type="entry name" value="Nucleotide-binding domain of ferredoxin-NADP reductase (FNR) module"/>
    <property type="match status" value="1"/>
</dbReference>
<dbReference type="Gene3D" id="2.40.30.10">
    <property type="entry name" value="Translation factors"/>
    <property type="match status" value="1"/>
</dbReference>
<keyword evidence="4" id="KW-0479">Metal-binding</keyword>
<dbReference type="Pfam" id="PF00970">
    <property type="entry name" value="FAD_binding_6"/>
    <property type="match status" value="1"/>
</dbReference>
<comment type="caution">
    <text evidence="11">The sequence shown here is derived from an EMBL/GenBank/DDBJ whole genome shotgun (WGS) entry which is preliminary data.</text>
</comment>
<evidence type="ECO:0000256" key="6">
    <source>
        <dbReference type="ARBA" id="ARBA00023002"/>
    </source>
</evidence>
<keyword evidence="5" id="KW-0274">FAD</keyword>
<keyword evidence="12" id="KW-1185">Reference proteome</keyword>
<dbReference type="Pfam" id="PF00111">
    <property type="entry name" value="Fer2"/>
    <property type="match status" value="1"/>
</dbReference>
<dbReference type="InterPro" id="IPR017938">
    <property type="entry name" value="Riboflavin_synthase-like_b-brl"/>
</dbReference>
<dbReference type="PRINTS" id="PR00409">
    <property type="entry name" value="PHDIOXRDTASE"/>
</dbReference>
<evidence type="ECO:0000256" key="1">
    <source>
        <dbReference type="ARBA" id="ARBA00001974"/>
    </source>
</evidence>
<dbReference type="PANTHER" id="PTHR47354:SF6">
    <property type="entry name" value="NADH OXIDOREDUCTASE HCR"/>
    <property type="match status" value="1"/>
</dbReference>
<keyword evidence="3" id="KW-0001">2Fe-2S</keyword>
<dbReference type="PANTHER" id="PTHR47354">
    <property type="entry name" value="NADH OXIDOREDUCTASE HCR"/>
    <property type="match status" value="1"/>
</dbReference>
<dbReference type="InterPro" id="IPR050415">
    <property type="entry name" value="MRET"/>
</dbReference>
<dbReference type="InterPro" id="IPR001041">
    <property type="entry name" value="2Fe-2S_ferredoxin-type"/>
</dbReference>
<dbReference type="CDD" id="cd00207">
    <property type="entry name" value="fer2"/>
    <property type="match status" value="1"/>
</dbReference>
<protein>
    <submittedName>
        <fullName evidence="11">Ferredoxin reductase</fullName>
    </submittedName>
</protein>
<evidence type="ECO:0000256" key="8">
    <source>
        <dbReference type="ARBA" id="ARBA00023014"/>
    </source>
</evidence>
<evidence type="ECO:0000256" key="4">
    <source>
        <dbReference type="ARBA" id="ARBA00022723"/>
    </source>
</evidence>
<comment type="cofactor">
    <cofactor evidence="1">
        <name>FAD</name>
        <dbReference type="ChEBI" id="CHEBI:57692"/>
    </cofactor>
</comment>
<dbReference type="InterPro" id="IPR017927">
    <property type="entry name" value="FAD-bd_FR_type"/>
</dbReference>
<keyword evidence="7" id="KW-0408">Iron</keyword>
<dbReference type="PROSITE" id="PS51384">
    <property type="entry name" value="FAD_FR"/>
    <property type="match status" value="1"/>
</dbReference>
<dbReference type="SUPFAM" id="SSF54292">
    <property type="entry name" value="2Fe-2S ferredoxin-like"/>
    <property type="match status" value="1"/>
</dbReference>
<dbReference type="Gene3D" id="3.10.20.30">
    <property type="match status" value="1"/>
</dbReference>
<feature type="domain" description="2Fe-2S ferredoxin-type" evidence="9">
    <location>
        <begin position="278"/>
        <end position="379"/>
    </location>
</feature>
<keyword evidence="8" id="KW-0411">Iron-sulfur</keyword>
<dbReference type="InterPro" id="IPR039261">
    <property type="entry name" value="FNR_nucleotide-bd"/>
</dbReference>
<proteinExistence type="predicted"/>
<evidence type="ECO:0000313" key="12">
    <source>
        <dbReference type="Proteomes" id="UP001364211"/>
    </source>
</evidence>
<feature type="domain" description="FAD-binding FR-type" evidence="10">
    <location>
        <begin position="39"/>
        <end position="143"/>
    </location>
</feature>
<dbReference type="SUPFAM" id="SSF52343">
    <property type="entry name" value="Ferredoxin reductase-like, C-terminal NADP-linked domain"/>
    <property type="match status" value="1"/>
</dbReference>
<evidence type="ECO:0000256" key="5">
    <source>
        <dbReference type="ARBA" id="ARBA00022827"/>
    </source>
</evidence>
<evidence type="ECO:0000256" key="3">
    <source>
        <dbReference type="ARBA" id="ARBA00022714"/>
    </source>
</evidence>
<evidence type="ECO:0000259" key="9">
    <source>
        <dbReference type="PROSITE" id="PS51085"/>
    </source>
</evidence>
<organism evidence="11 12">
    <name type="scientific">Pseudonocardia spirodelae</name>
    <dbReference type="NCBI Taxonomy" id="3133431"/>
    <lineage>
        <taxon>Bacteria</taxon>
        <taxon>Bacillati</taxon>
        <taxon>Actinomycetota</taxon>
        <taxon>Actinomycetes</taxon>
        <taxon>Pseudonocardiales</taxon>
        <taxon>Pseudonocardiaceae</taxon>
        <taxon>Pseudonocardia</taxon>
    </lineage>
</organism>
<evidence type="ECO:0000259" key="10">
    <source>
        <dbReference type="PROSITE" id="PS51384"/>
    </source>
</evidence>
<dbReference type="InterPro" id="IPR001433">
    <property type="entry name" value="OxRdtase_FAD/NAD-bd"/>
</dbReference>